<dbReference type="AlphaFoldDB" id="A0A7L4UQR4"/>
<keyword evidence="4" id="KW-1185">Reference proteome</keyword>
<dbReference type="PROSITE" id="PS51257">
    <property type="entry name" value="PROKAR_LIPOPROTEIN"/>
    <property type="match status" value="1"/>
</dbReference>
<comment type="caution">
    <text evidence="3">The sequence shown here is derived from an EMBL/GenBank/DDBJ whole genome shotgun (WGS) entry which is preliminary data.</text>
</comment>
<dbReference type="Proteomes" id="UP000251835">
    <property type="component" value="Unassembled WGS sequence"/>
</dbReference>
<accession>A0A7L4UQR4</accession>
<gene>
    <name evidence="3" type="ORF">C7377_0067</name>
</gene>
<keyword evidence="2" id="KW-0732">Signal</keyword>
<feature type="chain" id="PRO_5029455577" evidence="2">
    <location>
        <begin position="23"/>
        <end position="154"/>
    </location>
</feature>
<dbReference type="EMBL" id="QENZ01000003">
    <property type="protein sequence ID" value="PVX51781.1"/>
    <property type="molecule type" value="Genomic_DNA"/>
</dbReference>
<dbReference type="OrthoDB" id="978436at2"/>
<dbReference type="RefSeq" id="WP_116495360.1">
    <property type="nucleotide sequence ID" value="NZ_QENZ01000003.1"/>
</dbReference>
<proteinExistence type="predicted"/>
<sequence length="154" mass="17482">MKNLLKFLFVFLALSLAITSCDDDDDDNRNPEITNLELGSGHDGDSRNNATAYPGRDIHVAADVFAKNKIEKVVITIHEEEHHHAGTKAEGTEEWETTVEYKDYEGQLNAKFHKHIDIPKNAEPGDYHFHFKVVDKQGLTTEVNRELKVLAKKK</sequence>
<evidence type="ECO:0000313" key="3">
    <source>
        <dbReference type="EMBL" id="PVX51781.1"/>
    </source>
</evidence>
<feature type="region of interest" description="Disordered" evidence="1">
    <location>
        <begin position="23"/>
        <end position="51"/>
    </location>
</feature>
<organism evidence="3 4">
    <name type="scientific">Balneicella halophila</name>
    <dbReference type="NCBI Taxonomy" id="1537566"/>
    <lineage>
        <taxon>Bacteria</taxon>
        <taxon>Pseudomonadati</taxon>
        <taxon>Bacteroidota</taxon>
        <taxon>Bacteroidia</taxon>
        <taxon>Bacteroidales</taxon>
        <taxon>Balneicellaceae</taxon>
        <taxon>Balneicella</taxon>
    </lineage>
</organism>
<evidence type="ECO:0000313" key="4">
    <source>
        <dbReference type="Proteomes" id="UP000251835"/>
    </source>
</evidence>
<protein>
    <submittedName>
        <fullName evidence="3">Uncharacterized protein DUF4625</fullName>
    </submittedName>
</protein>
<feature type="signal peptide" evidence="2">
    <location>
        <begin position="1"/>
        <end position="22"/>
    </location>
</feature>
<reference evidence="3 4" key="1">
    <citation type="submission" date="2018-05" db="EMBL/GenBank/DDBJ databases">
        <title>Genomic Encyclopedia of Type Strains, Phase IV (KMG-IV): sequencing the most valuable type-strain genomes for metagenomic binning, comparative biology and taxonomic classification.</title>
        <authorList>
            <person name="Goeker M."/>
        </authorList>
    </citation>
    <scope>NUCLEOTIDE SEQUENCE [LARGE SCALE GENOMIC DNA]</scope>
    <source>
        <strain evidence="3 4">DSM 28579</strain>
    </source>
</reference>
<dbReference type="InterPro" id="IPR027829">
    <property type="entry name" value="DUF4625"/>
</dbReference>
<evidence type="ECO:0000256" key="1">
    <source>
        <dbReference type="SAM" id="MobiDB-lite"/>
    </source>
</evidence>
<name>A0A7L4UQR4_BALHA</name>
<evidence type="ECO:0000256" key="2">
    <source>
        <dbReference type="SAM" id="SignalP"/>
    </source>
</evidence>
<dbReference type="Pfam" id="PF15418">
    <property type="entry name" value="DUF4625"/>
    <property type="match status" value="1"/>
</dbReference>